<organism evidence="5">
    <name type="scientific">Cuerna arida</name>
    <dbReference type="NCBI Taxonomy" id="1464854"/>
    <lineage>
        <taxon>Eukaryota</taxon>
        <taxon>Metazoa</taxon>
        <taxon>Ecdysozoa</taxon>
        <taxon>Arthropoda</taxon>
        <taxon>Hexapoda</taxon>
        <taxon>Insecta</taxon>
        <taxon>Pterygota</taxon>
        <taxon>Neoptera</taxon>
        <taxon>Paraneoptera</taxon>
        <taxon>Hemiptera</taxon>
        <taxon>Auchenorrhyncha</taxon>
        <taxon>Membracoidea</taxon>
        <taxon>Cicadellidae</taxon>
        <taxon>Cicadellinae</taxon>
        <taxon>Proconiini</taxon>
        <taxon>Cuerna</taxon>
    </lineage>
</organism>
<dbReference type="GO" id="GO:0005783">
    <property type="term" value="C:endoplasmic reticulum"/>
    <property type="evidence" value="ECO:0007669"/>
    <property type="project" value="UniProtKB-ARBA"/>
</dbReference>
<dbReference type="PANTHER" id="PTHR46809:SF2">
    <property type="entry name" value="GH21273P"/>
    <property type="match status" value="1"/>
</dbReference>
<dbReference type="Gene3D" id="2.80.10.50">
    <property type="match status" value="1"/>
</dbReference>
<dbReference type="FunFam" id="2.80.10.50:FF:000023">
    <property type="entry name" value="Stromal cell-derived factor 2-like 1"/>
    <property type="match status" value="1"/>
</dbReference>
<dbReference type="AlphaFoldDB" id="A0A1B6FVD8"/>
<comment type="subcellular location">
    <subcellularLocation>
        <location evidence="1">Secreted</location>
    </subcellularLocation>
</comment>
<reference evidence="5" key="1">
    <citation type="submission" date="2015-11" db="EMBL/GenBank/DDBJ databases">
        <title>De novo transcriptome assembly of four potential Pierce s Disease insect vectors from Arizona vineyards.</title>
        <authorList>
            <person name="Tassone E.E."/>
        </authorList>
    </citation>
    <scope>NUCLEOTIDE SEQUENCE</scope>
</reference>
<feature type="domain" description="MIR" evidence="4">
    <location>
        <begin position="34"/>
        <end position="88"/>
    </location>
</feature>
<dbReference type="Pfam" id="PF02815">
    <property type="entry name" value="MIR"/>
    <property type="match status" value="1"/>
</dbReference>
<evidence type="ECO:0000259" key="4">
    <source>
        <dbReference type="PROSITE" id="PS50919"/>
    </source>
</evidence>
<dbReference type="EMBL" id="GECZ01015650">
    <property type="protein sequence ID" value="JAS54119.1"/>
    <property type="molecule type" value="Transcribed_RNA"/>
</dbReference>
<gene>
    <name evidence="5" type="ORF">g.12639</name>
</gene>
<accession>A0A1B6FVD8</accession>
<feature type="domain" description="MIR" evidence="4">
    <location>
        <begin position="152"/>
        <end position="207"/>
    </location>
</feature>
<dbReference type="GO" id="GO:0032991">
    <property type="term" value="C:protein-containing complex"/>
    <property type="evidence" value="ECO:0007669"/>
    <property type="project" value="UniProtKB-ARBA"/>
</dbReference>
<dbReference type="PROSITE" id="PS50919">
    <property type="entry name" value="MIR"/>
    <property type="match status" value="3"/>
</dbReference>
<keyword evidence="3" id="KW-0677">Repeat</keyword>
<evidence type="ECO:0000256" key="3">
    <source>
        <dbReference type="ARBA" id="ARBA00022737"/>
    </source>
</evidence>
<protein>
    <recommendedName>
        <fullName evidence="4">MIR domain-containing protein</fullName>
    </recommendedName>
</protein>
<dbReference type="InterPro" id="IPR036300">
    <property type="entry name" value="MIR_dom_sf"/>
</dbReference>
<dbReference type="CDD" id="cd23293">
    <property type="entry name" value="beta-trefoil_MIR_SDF2_meta"/>
    <property type="match status" value="1"/>
</dbReference>
<dbReference type="SMART" id="SM00472">
    <property type="entry name" value="MIR"/>
    <property type="match status" value="3"/>
</dbReference>
<evidence type="ECO:0000256" key="1">
    <source>
        <dbReference type="ARBA" id="ARBA00004613"/>
    </source>
</evidence>
<dbReference type="InterPro" id="IPR016093">
    <property type="entry name" value="MIR_motif"/>
</dbReference>
<sequence length="228" mass="25449">MMNKLTELNSNVGFCLLIYILFSISVHYTHGKAAEYVTCGSVLKLLNTDYKVRLHSHDVKYGTGSGQQSVTGTESQEDVNSHWVIKGETKKQCIRGEPVKCGSSIRLTHLATNKNLHSHHFSSPLSGNQEVSAYGNEGEGDTGDHWVVLCDGDAWERDEKIMLKHVDTDVYLSVSGQTYGRPINGQHEIVGVQWPNSNPVHWKASEGLFIHPSDFNPKKQVHIEHTEL</sequence>
<name>A0A1B6FVD8_9HEMI</name>
<feature type="domain" description="MIR" evidence="4">
    <location>
        <begin position="96"/>
        <end position="151"/>
    </location>
</feature>
<evidence type="ECO:0000313" key="5">
    <source>
        <dbReference type="EMBL" id="JAS54119.1"/>
    </source>
</evidence>
<dbReference type="GO" id="GO:0005576">
    <property type="term" value="C:extracellular region"/>
    <property type="evidence" value="ECO:0007669"/>
    <property type="project" value="UniProtKB-SubCell"/>
</dbReference>
<evidence type="ECO:0000256" key="2">
    <source>
        <dbReference type="ARBA" id="ARBA00022729"/>
    </source>
</evidence>
<proteinExistence type="predicted"/>
<dbReference type="SUPFAM" id="SSF82109">
    <property type="entry name" value="MIR domain"/>
    <property type="match status" value="1"/>
</dbReference>
<keyword evidence="2" id="KW-0732">Signal</keyword>
<dbReference type="PANTHER" id="PTHR46809">
    <property type="entry name" value="STROMAL CELL-DERIVED FACTOR 2-LIKE PROTEIN"/>
    <property type="match status" value="1"/>
</dbReference>